<dbReference type="NCBIfam" id="TIGR04056">
    <property type="entry name" value="OMP_RagA_SusC"/>
    <property type="match status" value="1"/>
</dbReference>
<dbReference type="Pfam" id="PF13715">
    <property type="entry name" value="CarbopepD_reg_2"/>
    <property type="match status" value="1"/>
</dbReference>
<comment type="subcellular location">
    <subcellularLocation>
        <location evidence="1 7">Cell outer membrane</location>
        <topology evidence="1 7">Multi-pass membrane protein</topology>
    </subcellularLocation>
</comment>
<dbReference type="InterPro" id="IPR039426">
    <property type="entry name" value="TonB-dep_rcpt-like"/>
</dbReference>
<keyword evidence="6 7" id="KW-0998">Cell outer membrane</keyword>
<evidence type="ECO:0000259" key="9">
    <source>
        <dbReference type="Pfam" id="PF07715"/>
    </source>
</evidence>
<feature type="signal peptide" evidence="8">
    <location>
        <begin position="1"/>
        <end position="20"/>
    </location>
</feature>
<dbReference type="EMBL" id="JBHTMY010000003">
    <property type="protein sequence ID" value="MFD1315875.1"/>
    <property type="molecule type" value="Genomic_DNA"/>
</dbReference>
<dbReference type="PROSITE" id="PS52016">
    <property type="entry name" value="TONB_DEPENDENT_REC_3"/>
    <property type="match status" value="1"/>
</dbReference>
<keyword evidence="4 7" id="KW-0812">Transmembrane</keyword>
<accession>A0ABW3Y354</accession>
<evidence type="ECO:0000313" key="11">
    <source>
        <dbReference type="Proteomes" id="UP001597201"/>
    </source>
</evidence>
<dbReference type="NCBIfam" id="TIGR04057">
    <property type="entry name" value="SusC_RagA_signa"/>
    <property type="match status" value="1"/>
</dbReference>
<dbReference type="InterPro" id="IPR037066">
    <property type="entry name" value="Plug_dom_sf"/>
</dbReference>
<dbReference type="InterPro" id="IPR023997">
    <property type="entry name" value="TonB-dep_OMP_SusC/RagA_CS"/>
</dbReference>
<dbReference type="Gene3D" id="2.170.130.10">
    <property type="entry name" value="TonB-dependent receptor, plug domain"/>
    <property type="match status" value="1"/>
</dbReference>
<comment type="similarity">
    <text evidence="7">Belongs to the TonB-dependent receptor family.</text>
</comment>
<keyword evidence="2 7" id="KW-0813">Transport</keyword>
<dbReference type="SUPFAM" id="SSF49464">
    <property type="entry name" value="Carboxypeptidase regulatory domain-like"/>
    <property type="match status" value="1"/>
</dbReference>
<keyword evidence="11" id="KW-1185">Reference proteome</keyword>
<sequence>MGKKLFLTFLVALSTLCTLSAQQILVGGSVKDSYGEPLPGVNVLVKGTATGTVTDFDGTFKVNANSGDVLVFSYVGFADIERVVDGASIDIVLIEDAESLDEVVVTALGIKREAKALGYSLTEVEGDELAQVKTTSAVNSLQGRVAGVNVSTSSTGASGSSRVIIRGASSLTGNNQPLYVVDGIPIINSTKASVGRFDGEFGDGGDDISSISPDDIESVSVLKGSSAAALYGSQASNGVIMITTKSGKRNKGFGVEFSSSLTFEKVNTDLQDFQKEYGQGRFGLNPNFEYVEGEVVAITDPENLISSAEASALQSWGSKLDGSMIINSDGVYRPYTNAGNNLDRFYNTGSTAINTISLVKGDENLSYRMSASFLDNNDVFPNSTLDRQSYSLSATAKINPKLTSTVNARYILEKVHNRVGIGDGPGNANFSVMMLPVNTDVTVMKPGYNLDGTENNFLGSVWFTNPYWVTDKFNNNDEKNRIIASTTLRYDITDWLYLNGRAGIDSYDFSVKRVTPWGTAYREGGRLYQAKSTYSLFDADVMLGIDKDITSKFGTNSIIGGNTRKATFEQLSAQGDNFVIVGLEDLNNTTNPIPVNSFNEKKINSIYGSFEFDYDDSFFLTFTGRNEWFSSLSFPGKTTPNNDFYWSLSGSMLLNEIFNASNNGPVNYAKIRASYAQVAGDTSPYALNLDYAILGTFLGQPFGEINGGRIPNPNLVPLQKNEFEIGFDGRFFENRLHLDVAYYDNTTKNDIVSASATSTSGYTSALLNVGELNNKGLELLLEGYPIRNDNFFWNTGFNMAYNDSEIVSTNDEANPITMALSRNGTANISHEVGENYGTISGEAYKRDENGNIFYRIDGQGIPRPVRGDRKILGVGVAPLTMGFSNTFSYKNLSLNFLIDGKFGGQVFSGTNEQAYASGKHKETLKGRENGLVVSGINEDTGEAFETTVPVRSLSSYYSYIAGENTGIAEEFVYDTDFIKFRELSLSYSLPTKYLKEGFVKDMRFSLIGRNLFFLMREVDNIDPESSLNNTNAQGMERFGMPATRSLGFSVNVKF</sequence>
<dbReference type="InterPro" id="IPR008969">
    <property type="entry name" value="CarboxyPept-like_regulatory"/>
</dbReference>
<evidence type="ECO:0000256" key="2">
    <source>
        <dbReference type="ARBA" id="ARBA00022448"/>
    </source>
</evidence>
<dbReference type="RefSeq" id="WP_377178465.1">
    <property type="nucleotide sequence ID" value="NZ_JBHTMY010000003.1"/>
</dbReference>
<dbReference type="SUPFAM" id="SSF56935">
    <property type="entry name" value="Porins"/>
    <property type="match status" value="1"/>
</dbReference>
<feature type="chain" id="PRO_5046125934" evidence="8">
    <location>
        <begin position="21"/>
        <end position="1054"/>
    </location>
</feature>
<feature type="domain" description="TonB-dependent receptor plug" evidence="9">
    <location>
        <begin position="118"/>
        <end position="239"/>
    </location>
</feature>
<evidence type="ECO:0000256" key="3">
    <source>
        <dbReference type="ARBA" id="ARBA00022452"/>
    </source>
</evidence>
<evidence type="ECO:0000256" key="6">
    <source>
        <dbReference type="ARBA" id="ARBA00023237"/>
    </source>
</evidence>
<evidence type="ECO:0000256" key="1">
    <source>
        <dbReference type="ARBA" id="ARBA00004571"/>
    </source>
</evidence>
<evidence type="ECO:0000256" key="7">
    <source>
        <dbReference type="PROSITE-ProRule" id="PRU01360"/>
    </source>
</evidence>
<dbReference type="InterPro" id="IPR023996">
    <property type="entry name" value="TonB-dep_OMP_SusC/RagA"/>
</dbReference>
<dbReference type="Pfam" id="PF07715">
    <property type="entry name" value="Plug"/>
    <property type="match status" value="1"/>
</dbReference>
<dbReference type="Gene3D" id="2.40.170.20">
    <property type="entry name" value="TonB-dependent receptor, beta-barrel domain"/>
    <property type="match status" value="1"/>
</dbReference>
<keyword evidence="3 7" id="KW-1134">Transmembrane beta strand</keyword>
<keyword evidence="8" id="KW-0732">Signal</keyword>
<evidence type="ECO:0000256" key="8">
    <source>
        <dbReference type="SAM" id="SignalP"/>
    </source>
</evidence>
<evidence type="ECO:0000256" key="5">
    <source>
        <dbReference type="ARBA" id="ARBA00023136"/>
    </source>
</evidence>
<comment type="caution">
    <text evidence="10">The sequence shown here is derived from an EMBL/GenBank/DDBJ whole genome shotgun (WGS) entry which is preliminary data.</text>
</comment>
<evidence type="ECO:0000256" key="4">
    <source>
        <dbReference type="ARBA" id="ARBA00022692"/>
    </source>
</evidence>
<gene>
    <name evidence="10" type="ORF">ACFQ39_09620</name>
</gene>
<reference evidence="11" key="1">
    <citation type="journal article" date="2019" name="Int. J. Syst. Evol. Microbiol.">
        <title>The Global Catalogue of Microorganisms (GCM) 10K type strain sequencing project: providing services to taxonomists for standard genome sequencing and annotation.</title>
        <authorList>
            <consortium name="The Broad Institute Genomics Platform"/>
            <consortium name="The Broad Institute Genome Sequencing Center for Infectious Disease"/>
            <person name="Wu L."/>
            <person name="Ma J."/>
        </authorList>
    </citation>
    <scope>NUCLEOTIDE SEQUENCE [LARGE SCALE GENOMIC DNA]</scope>
    <source>
        <strain evidence="11">CCUG 61485</strain>
    </source>
</reference>
<evidence type="ECO:0000313" key="10">
    <source>
        <dbReference type="EMBL" id="MFD1315875.1"/>
    </source>
</evidence>
<organism evidence="10 11">
    <name type="scientific">Namhaeicola litoreus</name>
    <dbReference type="NCBI Taxonomy" id="1052145"/>
    <lineage>
        <taxon>Bacteria</taxon>
        <taxon>Pseudomonadati</taxon>
        <taxon>Bacteroidota</taxon>
        <taxon>Flavobacteriia</taxon>
        <taxon>Flavobacteriales</taxon>
        <taxon>Flavobacteriaceae</taxon>
        <taxon>Namhaeicola</taxon>
    </lineage>
</organism>
<protein>
    <submittedName>
        <fullName evidence="10">SusC/RagA family TonB-linked outer membrane protein</fullName>
    </submittedName>
</protein>
<proteinExistence type="inferred from homology"/>
<dbReference type="InterPro" id="IPR036942">
    <property type="entry name" value="Beta-barrel_TonB_sf"/>
</dbReference>
<dbReference type="Proteomes" id="UP001597201">
    <property type="component" value="Unassembled WGS sequence"/>
</dbReference>
<name>A0ABW3Y354_9FLAO</name>
<keyword evidence="5 7" id="KW-0472">Membrane</keyword>
<dbReference type="InterPro" id="IPR012910">
    <property type="entry name" value="Plug_dom"/>
</dbReference>